<organism evidence="2 3">
    <name type="scientific">Pisolithus tinctorius Marx 270</name>
    <dbReference type="NCBI Taxonomy" id="870435"/>
    <lineage>
        <taxon>Eukaryota</taxon>
        <taxon>Fungi</taxon>
        <taxon>Dikarya</taxon>
        <taxon>Basidiomycota</taxon>
        <taxon>Agaricomycotina</taxon>
        <taxon>Agaricomycetes</taxon>
        <taxon>Agaricomycetidae</taxon>
        <taxon>Boletales</taxon>
        <taxon>Sclerodermatineae</taxon>
        <taxon>Pisolithaceae</taxon>
        <taxon>Pisolithus</taxon>
    </lineage>
</organism>
<dbReference type="EMBL" id="KN832056">
    <property type="protein sequence ID" value="KIN95963.1"/>
    <property type="molecule type" value="Genomic_DNA"/>
</dbReference>
<protein>
    <submittedName>
        <fullName evidence="2">Uncharacterized protein</fullName>
    </submittedName>
</protein>
<feature type="region of interest" description="Disordered" evidence="1">
    <location>
        <begin position="1"/>
        <end position="20"/>
    </location>
</feature>
<dbReference type="HOGENOM" id="CLU_046162_0_0_1"/>
<dbReference type="InParanoid" id="A0A0C3NKY5"/>
<sequence>DCPAASSSAGGESKWEEPNLPDILKPHSVFAAAWREADKNLQRVSSSLVDPGYCFPKLMLFVNVSMPEQKKIYLFNWLSAHALWISQVDLHLPSRFPSPQMWRDFLNTIDTDPLPSTQTTLRKLVVQDILGEGIINLAQGLAGAPEEITWQGMQVKISSLLNPPLWFIWSLLWELYELNFCYELYVLNQALVPNLWTSSDEMQLTCQTLLYSIFPGESSLVMWSESLLQDSHKLGLCATNVLTTLPYINKFCHLLSVWPRVPAHLQYPVKMKDQDNKEVYAVFSLACRFYVQTAFNFLGQQPSLPHMFQFI</sequence>
<keyword evidence="3" id="KW-1185">Reference proteome</keyword>
<dbReference type="AlphaFoldDB" id="A0A0C3NKY5"/>
<reference evidence="3" key="2">
    <citation type="submission" date="2015-01" db="EMBL/GenBank/DDBJ databases">
        <title>Evolutionary Origins and Diversification of the Mycorrhizal Mutualists.</title>
        <authorList>
            <consortium name="DOE Joint Genome Institute"/>
            <consortium name="Mycorrhizal Genomics Consortium"/>
            <person name="Kohler A."/>
            <person name="Kuo A."/>
            <person name="Nagy L.G."/>
            <person name="Floudas D."/>
            <person name="Copeland A."/>
            <person name="Barry K.W."/>
            <person name="Cichocki N."/>
            <person name="Veneault-Fourrey C."/>
            <person name="LaButti K."/>
            <person name="Lindquist E.A."/>
            <person name="Lipzen A."/>
            <person name="Lundell T."/>
            <person name="Morin E."/>
            <person name="Murat C."/>
            <person name="Riley R."/>
            <person name="Ohm R."/>
            <person name="Sun H."/>
            <person name="Tunlid A."/>
            <person name="Henrissat B."/>
            <person name="Grigoriev I.V."/>
            <person name="Hibbett D.S."/>
            <person name="Martin F."/>
        </authorList>
    </citation>
    <scope>NUCLEOTIDE SEQUENCE [LARGE SCALE GENOMIC DNA]</scope>
    <source>
        <strain evidence="3">Marx 270</strain>
    </source>
</reference>
<feature type="compositionally biased region" description="Polar residues" evidence="1">
    <location>
        <begin position="1"/>
        <end position="10"/>
    </location>
</feature>
<dbReference type="Proteomes" id="UP000054217">
    <property type="component" value="Unassembled WGS sequence"/>
</dbReference>
<dbReference type="OrthoDB" id="2634326at2759"/>
<feature type="non-terminal residue" evidence="2">
    <location>
        <position position="1"/>
    </location>
</feature>
<evidence type="ECO:0000313" key="2">
    <source>
        <dbReference type="EMBL" id="KIN95963.1"/>
    </source>
</evidence>
<gene>
    <name evidence="2" type="ORF">M404DRAFT_164473</name>
</gene>
<proteinExistence type="predicted"/>
<accession>A0A0C3NKY5</accession>
<name>A0A0C3NKY5_PISTI</name>
<evidence type="ECO:0000256" key="1">
    <source>
        <dbReference type="SAM" id="MobiDB-lite"/>
    </source>
</evidence>
<evidence type="ECO:0000313" key="3">
    <source>
        <dbReference type="Proteomes" id="UP000054217"/>
    </source>
</evidence>
<reference evidence="2 3" key="1">
    <citation type="submission" date="2014-04" db="EMBL/GenBank/DDBJ databases">
        <authorList>
            <consortium name="DOE Joint Genome Institute"/>
            <person name="Kuo A."/>
            <person name="Kohler A."/>
            <person name="Costa M.D."/>
            <person name="Nagy L.G."/>
            <person name="Floudas D."/>
            <person name="Copeland A."/>
            <person name="Barry K.W."/>
            <person name="Cichocki N."/>
            <person name="Veneault-Fourrey C."/>
            <person name="LaButti K."/>
            <person name="Lindquist E.A."/>
            <person name="Lipzen A."/>
            <person name="Lundell T."/>
            <person name="Morin E."/>
            <person name="Murat C."/>
            <person name="Sun H."/>
            <person name="Tunlid A."/>
            <person name="Henrissat B."/>
            <person name="Grigoriev I.V."/>
            <person name="Hibbett D.S."/>
            <person name="Martin F."/>
            <person name="Nordberg H.P."/>
            <person name="Cantor M.N."/>
            <person name="Hua S.X."/>
        </authorList>
    </citation>
    <scope>NUCLEOTIDE SEQUENCE [LARGE SCALE GENOMIC DNA]</scope>
    <source>
        <strain evidence="2 3">Marx 270</strain>
    </source>
</reference>